<evidence type="ECO:0000313" key="5">
    <source>
        <dbReference type="Proteomes" id="UP000239522"/>
    </source>
</evidence>
<dbReference type="Pfam" id="PF18962">
    <property type="entry name" value="Por_Secre_tail"/>
    <property type="match status" value="1"/>
</dbReference>
<evidence type="ECO:0000313" key="4">
    <source>
        <dbReference type="EMBL" id="PQB07692.1"/>
    </source>
</evidence>
<dbReference type="CDD" id="cd11576">
    <property type="entry name" value="GH99_GH71_like_2"/>
    <property type="match status" value="1"/>
</dbReference>
<proteinExistence type="predicted"/>
<gene>
    <name evidence="4" type="ORF">BST83_11385</name>
</gene>
<dbReference type="NCBIfam" id="TIGR04183">
    <property type="entry name" value="Por_Secre_tail"/>
    <property type="match status" value="1"/>
</dbReference>
<dbReference type="Gene3D" id="3.20.20.80">
    <property type="entry name" value="Glycosidases"/>
    <property type="match status" value="1"/>
</dbReference>
<evidence type="ECO:0000259" key="3">
    <source>
        <dbReference type="Pfam" id="PF18962"/>
    </source>
</evidence>
<organism evidence="4 5">
    <name type="scientific">Polaribacter filamentus</name>
    <dbReference type="NCBI Taxonomy" id="53483"/>
    <lineage>
        <taxon>Bacteria</taxon>
        <taxon>Pseudomonadati</taxon>
        <taxon>Bacteroidota</taxon>
        <taxon>Flavobacteriia</taxon>
        <taxon>Flavobacteriales</taxon>
        <taxon>Flavobacteriaceae</taxon>
    </lineage>
</organism>
<dbReference type="SUPFAM" id="SSF63829">
    <property type="entry name" value="Calcium-dependent phosphotriesterase"/>
    <property type="match status" value="1"/>
</dbReference>
<keyword evidence="5" id="KW-1185">Reference proteome</keyword>
<dbReference type="OrthoDB" id="9783748at2"/>
<comment type="caution">
    <text evidence="4">The sequence shown here is derived from an EMBL/GenBank/DDBJ whole genome shotgun (WGS) entry which is preliminary data.</text>
</comment>
<accession>A0A2S7KYE5</accession>
<keyword evidence="1 2" id="KW-0732">Signal</keyword>
<evidence type="ECO:0000256" key="2">
    <source>
        <dbReference type="SAM" id="SignalP"/>
    </source>
</evidence>
<protein>
    <recommendedName>
        <fullName evidence="3">Secretion system C-terminal sorting domain-containing protein</fullName>
    </recommendedName>
</protein>
<dbReference type="EMBL" id="MQUA01000013">
    <property type="protein sequence ID" value="PQB07692.1"/>
    <property type="molecule type" value="Genomic_DNA"/>
</dbReference>
<name>A0A2S7KYE5_9FLAO</name>
<reference evidence="4 5" key="1">
    <citation type="submission" date="2016-11" db="EMBL/GenBank/DDBJ databases">
        <title>Trade-off between light-utilization and light-protection in marine flavobacteria.</title>
        <authorList>
            <person name="Kumagai Y."/>
        </authorList>
    </citation>
    <scope>NUCLEOTIDE SEQUENCE [LARGE SCALE GENOMIC DNA]</scope>
    <source>
        <strain evidence="4 5">ATCC 700397</strain>
    </source>
</reference>
<feature type="domain" description="Secretion system C-terminal sorting" evidence="3">
    <location>
        <begin position="1195"/>
        <end position="1262"/>
    </location>
</feature>
<evidence type="ECO:0000256" key="1">
    <source>
        <dbReference type="ARBA" id="ARBA00022729"/>
    </source>
</evidence>
<dbReference type="Proteomes" id="UP000239522">
    <property type="component" value="Unassembled WGS sequence"/>
</dbReference>
<feature type="signal peptide" evidence="2">
    <location>
        <begin position="1"/>
        <end position="22"/>
    </location>
</feature>
<dbReference type="AlphaFoldDB" id="A0A2S7KYE5"/>
<dbReference type="RefSeq" id="WP_104809903.1">
    <property type="nucleotide sequence ID" value="NZ_MQUA01000013.1"/>
</dbReference>
<feature type="chain" id="PRO_5015716235" description="Secretion system C-terminal sorting domain-containing protein" evidence="2">
    <location>
        <begin position="23"/>
        <end position="1271"/>
    </location>
</feature>
<dbReference type="InterPro" id="IPR026444">
    <property type="entry name" value="Secre_tail"/>
</dbReference>
<sequence length="1271" mass="141772">MKLQKILSCLLFTVATTFSLNAQQYDYGSRETKGNLSSSIPEASGMAPSYKHSNSFWVHNDGGSSNNEIYLYNYDSETITKTVTINNEENRDWEDMASFEYGGTSYLAIGATGKNSSGGKRRQIIIVEEPGSNTTVSKHKRFVLKDPGSGLEDIEAIAVAPLANKVIMLGKDGNINTGKSRIYSFDLNMNNTTTVDLDLGQPSIKTDEMVLRVTGMDISKDEKRIIIIGYKNNTGDNDLHEYTVNNGQSIKDALHDNTPRKIDLETNKGYQYESVCYDEEGKDIYYTYETNGARVYKFSAIENNTNPLPSDYFFDVESLTDWTSSGSISLDNDREIGDKSIKGNSFSSSVEYKKEITNGKTTGVTHNNGKLKFWYKANDAVSQNKSDQIRVEIRSVGGDDNNEYQWTLTNVVAGWKQYTLDLDDNAKTGTVDLSNINYFRIYNSYGSFGRTTFLDAISFESDAPSIPAIIDNCESTSGWSSENGSVILSGTRQEGDHSVKMEGTNVLEFKKEFSGISTGYSLSNGILKLDYYASEDLDDVHFEISSTAGSNVDNEDLEWVQDASEGWNAINIPLNDPNVIGSGNINLNSIKSFRIFNTTENGNNRTTRVDHIRIESSSSNPIPVQNDIVGKLITGYQGWFGADGDGSPRNHWRHWNSSQPTANDQDFELYPDMREYTNTYQTGYANLGNGQPTTLFSSYDNQVVDKHFEWMRDYGIDVAALQRFGSSLTNTTKKAHRDGMATKVRNAAQTFGRKFFVMYDISSWTNFQSEIKTDWQNTIDGSLDLLASPAYAKQNGKPVVCIWGFGTPNRPGNNASYLDVINWFKGQGCYVMVGLDKDWRQQSQNLQAFNEADMITPWHVGTFEYSGLNSQEFNHSWVQKIDDDMDYCKAEGIDYMPGAWAGFAWSNWNGGTVNSKPRMHGDFMWDQFYYIKSKFNEKNMPATTYVAMFDEYDEGTAIAKAAEDASMIPTDQYFLTLDADGVHCSSDFYLRLTGDGAKMMKGEIALTKNHPTPHVVPITTADDYLDVCDSSYGWNTSSSNTLTASGTVQEGSHSVKMIGDGQDEFYKVYPTPYNTEVSETAGVLKFWYYVEDVSKFNSSNQIELGSGGAADVNEYNWSLSGLTNGWNEISLNISDANVTGGTPDLGAINWFRIYRSKNGSTTTRVDGIQLQNGGSSSKTAKSKLKNNAELSRINLYPNPAKGFVNIDLNGYQTKNIHIRLYDITGKKIIDQEISGKSQSVFRLDVNQVSLGIHILQVVFDGQIQRLKLSIK</sequence>